<dbReference type="HOGENOM" id="CLU_2835525_0_0_1"/>
<organism evidence="1">
    <name type="scientific">Oryza meridionalis</name>
    <dbReference type="NCBI Taxonomy" id="40149"/>
    <lineage>
        <taxon>Eukaryota</taxon>
        <taxon>Viridiplantae</taxon>
        <taxon>Streptophyta</taxon>
        <taxon>Embryophyta</taxon>
        <taxon>Tracheophyta</taxon>
        <taxon>Spermatophyta</taxon>
        <taxon>Magnoliopsida</taxon>
        <taxon>Liliopsida</taxon>
        <taxon>Poales</taxon>
        <taxon>Poaceae</taxon>
        <taxon>BOP clade</taxon>
        <taxon>Oryzoideae</taxon>
        <taxon>Oryzeae</taxon>
        <taxon>Oryzinae</taxon>
        <taxon>Oryza</taxon>
    </lineage>
</organism>
<protein>
    <submittedName>
        <fullName evidence="1">Uncharacterized protein</fullName>
    </submittedName>
</protein>
<reference evidence="1" key="2">
    <citation type="submission" date="2018-05" db="EMBL/GenBank/DDBJ databases">
        <title>OmerRS3 (Oryza meridionalis Reference Sequence Version 3).</title>
        <authorList>
            <person name="Zhang J."/>
            <person name="Kudrna D."/>
            <person name="Lee S."/>
            <person name="Talag J."/>
            <person name="Welchert J."/>
            <person name="Wing R.A."/>
        </authorList>
    </citation>
    <scope>NUCLEOTIDE SEQUENCE [LARGE SCALE GENOMIC DNA]</scope>
    <source>
        <strain evidence="1">cv. OR44</strain>
    </source>
</reference>
<proteinExistence type="predicted"/>
<name>A0A0E0EH90_9ORYZ</name>
<dbReference type="Proteomes" id="UP000008021">
    <property type="component" value="Chromosome 8"/>
</dbReference>
<reference evidence="1" key="1">
    <citation type="submission" date="2015-04" db="UniProtKB">
        <authorList>
            <consortium name="EnsemblPlants"/>
        </authorList>
    </citation>
    <scope>IDENTIFICATION</scope>
</reference>
<evidence type="ECO:0000313" key="1">
    <source>
        <dbReference type="EnsemblPlants" id="OMERI08G01570.1"/>
    </source>
</evidence>
<sequence length="66" mass="6990">MAVFGASDNLMVRAMRLIINPSSDTTRCGCSQGSEATRCGLEGKVAGASWALLAIDGCSLLPSRWW</sequence>
<accession>A0A0E0EH90</accession>
<dbReference type="Gramene" id="OMERI08G01570.1">
    <property type="protein sequence ID" value="OMERI08G01570.1"/>
    <property type="gene ID" value="OMERI08G01570"/>
</dbReference>
<keyword evidence="2" id="KW-1185">Reference proteome</keyword>
<dbReference type="EnsemblPlants" id="OMERI08G01570.1">
    <property type="protein sequence ID" value="OMERI08G01570.1"/>
    <property type="gene ID" value="OMERI08G01570"/>
</dbReference>
<evidence type="ECO:0000313" key="2">
    <source>
        <dbReference type="Proteomes" id="UP000008021"/>
    </source>
</evidence>
<dbReference type="AlphaFoldDB" id="A0A0E0EH90"/>